<dbReference type="SUPFAM" id="SSF47384">
    <property type="entry name" value="Homodimeric domain of signal transducing histidine kinase"/>
    <property type="match status" value="1"/>
</dbReference>
<dbReference type="Pfam" id="PF02518">
    <property type="entry name" value="HATPase_c"/>
    <property type="match status" value="1"/>
</dbReference>
<dbReference type="EMBL" id="JAJNCT010000028">
    <property type="protein sequence ID" value="MCD2167349.1"/>
    <property type="molecule type" value="Genomic_DNA"/>
</dbReference>
<dbReference type="NCBIfam" id="TIGR00229">
    <property type="entry name" value="sensory_box"/>
    <property type="match status" value="4"/>
</dbReference>
<dbReference type="CDD" id="cd00130">
    <property type="entry name" value="PAS"/>
    <property type="match status" value="4"/>
</dbReference>
<feature type="domain" description="PAC" evidence="25">
    <location>
        <begin position="341"/>
        <end position="393"/>
    </location>
</feature>
<evidence type="ECO:0000256" key="17">
    <source>
        <dbReference type="ARBA" id="ARBA00070152"/>
    </source>
</evidence>
<dbReference type="InterPro" id="IPR035965">
    <property type="entry name" value="PAS-like_dom_sf"/>
</dbReference>
<dbReference type="PANTHER" id="PTHR45339:SF1">
    <property type="entry name" value="HYBRID SIGNAL TRANSDUCTION HISTIDINE KINASE J"/>
    <property type="match status" value="1"/>
</dbReference>
<dbReference type="Pfam" id="PF01627">
    <property type="entry name" value="Hpt"/>
    <property type="match status" value="1"/>
</dbReference>
<evidence type="ECO:0000256" key="3">
    <source>
        <dbReference type="ARBA" id="ARBA00012438"/>
    </source>
</evidence>
<feature type="domain" description="PAS" evidence="24">
    <location>
        <begin position="387"/>
        <end position="463"/>
    </location>
</feature>
<evidence type="ECO:0000256" key="20">
    <source>
        <dbReference type="SAM" id="Coils"/>
    </source>
</evidence>
<dbReference type="EC" id="2.7.13.3" evidence="3"/>
<dbReference type="SMART" id="SM00448">
    <property type="entry name" value="REC"/>
    <property type="match status" value="2"/>
</dbReference>
<keyword evidence="5 19" id="KW-0597">Phosphoprotein</keyword>
<dbReference type="InterPro" id="IPR003594">
    <property type="entry name" value="HATPase_dom"/>
</dbReference>
<dbReference type="PRINTS" id="PR00344">
    <property type="entry name" value="BCTRLSENSOR"/>
</dbReference>
<dbReference type="PROSITE" id="PS50112">
    <property type="entry name" value="PAS"/>
    <property type="match status" value="3"/>
</dbReference>
<evidence type="ECO:0000256" key="12">
    <source>
        <dbReference type="ARBA" id="ARBA00022989"/>
    </source>
</evidence>
<feature type="coiled-coil region" evidence="20">
    <location>
        <begin position="507"/>
        <end position="534"/>
    </location>
</feature>
<dbReference type="SUPFAM" id="SSF55874">
    <property type="entry name" value="ATPase domain of HSP90 chaperone/DNA topoisomerase II/histidine kinase"/>
    <property type="match status" value="1"/>
</dbReference>
<evidence type="ECO:0000256" key="21">
    <source>
        <dbReference type="SAM" id="MobiDB-lite"/>
    </source>
</evidence>
<evidence type="ECO:0000256" key="18">
    <source>
        <dbReference type="PROSITE-ProRule" id="PRU00110"/>
    </source>
</evidence>
<dbReference type="InterPro" id="IPR008207">
    <property type="entry name" value="Sig_transdc_His_kin_Hpt_dom"/>
</dbReference>
<dbReference type="RefSeq" id="WP_230779004.1">
    <property type="nucleotide sequence ID" value="NZ_JAJNCT010000028.1"/>
</dbReference>
<evidence type="ECO:0000256" key="10">
    <source>
        <dbReference type="ARBA" id="ARBA00022777"/>
    </source>
</evidence>
<dbReference type="PROSITE" id="PS50109">
    <property type="entry name" value="HIS_KIN"/>
    <property type="match status" value="1"/>
</dbReference>
<evidence type="ECO:0000259" key="24">
    <source>
        <dbReference type="PROSITE" id="PS50112"/>
    </source>
</evidence>
<evidence type="ECO:0000256" key="13">
    <source>
        <dbReference type="ARBA" id="ARBA00023012"/>
    </source>
</evidence>
<feature type="domain" description="HPt" evidence="26">
    <location>
        <begin position="1097"/>
        <end position="1196"/>
    </location>
</feature>
<comment type="catalytic activity">
    <reaction evidence="1">
        <text>ATP + protein L-histidine = ADP + protein N-phospho-L-histidine.</text>
        <dbReference type="EC" id="2.7.13.3"/>
    </reaction>
</comment>
<evidence type="ECO:0000259" key="23">
    <source>
        <dbReference type="PROSITE" id="PS50110"/>
    </source>
</evidence>
<dbReference type="PROSITE" id="PS50110">
    <property type="entry name" value="RESPONSE_REGULATORY"/>
    <property type="match status" value="2"/>
</dbReference>
<proteinExistence type="predicted"/>
<dbReference type="CDD" id="cd16922">
    <property type="entry name" value="HATPase_EvgS-ArcB-TorS-like"/>
    <property type="match status" value="1"/>
</dbReference>
<dbReference type="SUPFAM" id="SSF47226">
    <property type="entry name" value="Histidine-containing phosphotransfer domain, HPT domain"/>
    <property type="match status" value="1"/>
</dbReference>
<keyword evidence="28" id="KW-1185">Reference proteome</keyword>
<dbReference type="Gene3D" id="3.30.450.20">
    <property type="entry name" value="PAS domain"/>
    <property type="match status" value="4"/>
</dbReference>
<gene>
    <name evidence="27" type="ORF">LPW39_19700</name>
</gene>
<protein>
    <recommendedName>
        <fullName evidence="17">Virulence sensor protein BvgS</fullName>
        <ecNumber evidence="3">2.7.13.3</ecNumber>
    </recommendedName>
</protein>
<feature type="modified residue" description="4-aspartylphosphate" evidence="19">
    <location>
        <position position="988"/>
    </location>
</feature>
<evidence type="ECO:0000256" key="11">
    <source>
        <dbReference type="ARBA" id="ARBA00022840"/>
    </source>
</evidence>
<comment type="caution">
    <text evidence="27">The sequence shown here is derived from an EMBL/GenBank/DDBJ whole genome shotgun (WGS) entry which is preliminary data.</text>
</comment>
<evidence type="ECO:0000256" key="7">
    <source>
        <dbReference type="ARBA" id="ARBA00022692"/>
    </source>
</evidence>
<evidence type="ECO:0000313" key="27">
    <source>
        <dbReference type="EMBL" id="MCD2167349.1"/>
    </source>
</evidence>
<evidence type="ECO:0000256" key="4">
    <source>
        <dbReference type="ARBA" id="ARBA00022475"/>
    </source>
</evidence>
<dbReference type="GO" id="GO:0000155">
    <property type="term" value="F:phosphorelay sensor kinase activity"/>
    <property type="evidence" value="ECO:0007669"/>
    <property type="project" value="InterPro"/>
</dbReference>
<keyword evidence="10" id="KW-0418">Kinase</keyword>
<feature type="domain" description="Response regulatory" evidence="23">
    <location>
        <begin position="939"/>
        <end position="1055"/>
    </location>
</feature>
<dbReference type="InterPro" id="IPR036641">
    <property type="entry name" value="HPT_dom_sf"/>
</dbReference>
<sequence length="1290" mass="141866">MPDTPYRHLLDHFSDAFFVTDMQGRILDVNAQAYQEMGYSRAELMAMNVADFALDLSQDELHAMWQKMAPGDHAVATNTHQRKDGSCFPVEVHITCQLVGGEKQFFTIAHDITERVRRDQEIQLLNAALEQQVEKSTQQWRHSTHLLDAVMRGTSDIVFVKDRQGRYVFANPAAEAITQMPPGGLIGKTDAEILGGRNNFAEDDAAVFRSTTPVVSESHALIDGRRLSFQSIKSQYRDEHGEVIGLLGISRDMTQMRESESQLRQSYDSLRRAERLSRIGSWTLDLASGEIEASEMMYEMNGLDPQGPKLTQDNIAHMMPPQDYAKVTAAIAQCAQTGQPYRLDVTHYTPDGGQFPASILGQADYDSSGRIVSLSGTLQDLSEREQARQRLEALADNLPSGAIYRVEGDTVPLRMSYISAGIEKLIGVSAQAIMADNAAYIKTIHPADLAMYRQQQREALERMSLFDCSFRIIRPDGGLRWLRCRSAPSRQEAGTAWDGIMLDITREREAELALQKAKEMAEAAERAKSEFLATMSHEIRTPMNTVIGMTRLIQQTPLLPKQRNYLEKVELSANALLSVINDILDFSKIEAGMLTLENVEFALDDVLETVSAVTTLRAEEKGIEVVYSVAPDVPRQLSGDPLRLSQVLNNLVSNAIKFTHLGEVVISIRTAETAGNRPVAPGKIVLEITVKDTGIGMNAAQMSQLFRPFSQADSQTTRRYGGSGLGLAICQRLVGQMGGELKVESQPGLGSTFSFSVQLHPAQLQQAPKPAHYHGTPVDRVLIVDDNASARDILAEMVRGFGMRADTVDSGEQALSDLQLASRVGTPYGLVLMDWRMPGMDGLEVARRIREEEHLSATPAVLMVTAYGRDEVMRKAEALRLQGLLIKPVTQSVLFNAILEALQSQGGSVSRRALSDASGHPQLLHSNPTQLYPHLQGKNVLVVDDNALNREVAADFLSLVGVQVSLATNGAEALSMLDQNHYDAVLMDVHMPQMDGLDATRALRQLPHLQQLPVIALTAQARVEDRAAIEEAGMNAHLTKPIDERKLYETLSEWIAGPSGQAESLDAPESEFLRDEARVAATPGINHSKMLQRFHGNAERVERVLAGFYRDFADAPQTLVLHVQQGDWQPLSMLAHSLKGALGYLDAAALVQAAETIENQARDWTQAPPPAAQPQQQLHAETTEFAAQLQTLLQGLASRQNPAAAQPDASEEAAPAAHPAHTNNLREELKHLKRLVADGDYAAVSELEHMLSASPAARWTPLLQQILQHVEDLDADAALAAIDRLENILP</sequence>
<dbReference type="Gene3D" id="1.20.120.160">
    <property type="entry name" value="HPT domain"/>
    <property type="match status" value="1"/>
</dbReference>
<keyword evidence="15" id="KW-0472">Membrane</keyword>
<dbReference type="FunFam" id="1.10.287.130:FF:000003">
    <property type="entry name" value="Histidine kinase"/>
    <property type="match status" value="1"/>
</dbReference>
<comment type="subcellular location">
    <subcellularLocation>
        <location evidence="2">Cell membrane</location>
        <topology evidence="2">Multi-pass membrane protein</topology>
    </subcellularLocation>
</comment>
<dbReference type="InterPro" id="IPR003661">
    <property type="entry name" value="HisK_dim/P_dom"/>
</dbReference>
<dbReference type="InterPro" id="IPR013656">
    <property type="entry name" value="PAS_4"/>
</dbReference>
<dbReference type="Pfam" id="PF00512">
    <property type="entry name" value="HisKA"/>
    <property type="match status" value="1"/>
</dbReference>
<dbReference type="Proteomes" id="UP001199260">
    <property type="component" value="Unassembled WGS sequence"/>
</dbReference>
<dbReference type="SMART" id="SM00086">
    <property type="entry name" value="PAC"/>
    <property type="match status" value="3"/>
</dbReference>
<feature type="modified residue" description="4-aspartylphosphate" evidence="19">
    <location>
        <position position="834"/>
    </location>
</feature>
<dbReference type="Pfam" id="PF00072">
    <property type="entry name" value="Response_reg"/>
    <property type="match status" value="2"/>
</dbReference>
<dbReference type="SMART" id="SM00387">
    <property type="entry name" value="HATPase_c"/>
    <property type="match status" value="1"/>
</dbReference>
<dbReference type="SMART" id="SM00091">
    <property type="entry name" value="PAS"/>
    <property type="match status" value="4"/>
</dbReference>
<evidence type="ECO:0000256" key="19">
    <source>
        <dbReference type="PROSITE-ProRule" id="PRU00169"/>
    </source>
</evidence>
<dbReference type="InterPro" id="IPR004358">
    <property type="entry name" value="Sig_transdc_His_kin-like_C"/>
</dbReference>
<evidence type="ECO:0000256" key="14">
    <source>
        <dbReference type="ARBA" id="ARBA00023026"/>
    </source>
</evidence>
<feature type="domain" description="Response regulatory" evidence="23">
    <location>
        <begin position="780"/>
        <end position="902"/>
    </location>
</feature>
<evidence type="ECO:0000313" key="28">
    <source>
        <dbReference type="Proteomes" id="UP001199260"/>
    </source>
</evidence>
<evidence type="ECO:0000256" key="1">
    <source>
        <dbReference type="ARBA" id="ARBA00000085"/>
    </source>
</evidence>
<dbReference type="InterPro" id="IPR005467">
    <property type="entry name" value="His_kinase_dom"/>
</dbReference>
<dbReference type="GO" id="GO:0005886">
    <property type="term" value="C:plasma membrane"/>
    <property type="evidence" value="ECO:0007669"/>
    <property type="project" value="UniProtKB-SubCell"/>
</dbReference>
<keyword evidence="4" id="KW-1003">Cell membrane</keyword>
<dbReference type="InterPro" id="IPR011006">
    <property type="entry name" value="CheY-like_superfamily"/>
</dbReference>
<dbReference type="SUPFAM" id="SSF55785">
    <property type="entry name" value="PYP-like sensor domain (PAS domain)"/>
    <property type="match status" value="4"/>
</dbReference>
<dbReference type="Pfam" id="PF13426">
    <property type="entry name" value="PAS_9"/>
    <property type="match status" value="1"/>
</dbReference>
<dbReference type="InterPro" id="IPR000700">
    <property type="entry name" value="PAS-assoc_C"/>
</dbReference>
<feature type="modified residue" description="Phosphohistidine" evidence="18">
    <location>
        <position position="1136"/>
    </location>
</feature>
<dbReference type="InterPro" id="IPR000014">
    <property type="entry name" value="PAS"/>
</dbReference>
<keyword evidence="9" id="KW-0547">Nucleotide-binding</keyword>
<dbReference type="GO" id="GO:0005524">
    <property type="term" value="F:ATP binding"/>
    <property type="evidence" value="ECO:0007669"/>
    <property type="project" value="UniProtKB-KW"/>
</dbReference>
<keyword evidence="6" id="KW-0808">Transferase</keyword>
<dbReference type="SMART" id="SM00388">
    <property type="entry name" value="HisKA"/>
    <property type="match status" value="1"/>
</dbReference>
<dbReference type="Gene3D" id="3.30.565.10">
    <property type="entry name" value="Histidine kinase-like ATPase, C-terminal domain"/>
    <property type="match status" value="1"/>
</dbReference>
<feature type="domain" description="PAS" evidence="24">
    <location>
        <begin position="143"/>
        <end position="189"/>
    </location>
</feature>
<feature type="domain" description="PAS" evidence="24">
    <location>
        <begin position="2"/>
        <end position="72"/>
    </location>
</feature>
<evidence type="ECO:0000256" key="5">
    <source>
        <dbReference type="ARBA" id="ARBA00022553"/>
    </source>
</evidence>
<dbReference type="Pfam" id="PF08447">
    <property type="entry name" value="PAS_3"/>
    <property type="match status" value="2"/>
</dbReference>
<dbReference type="Gene3D" id="3.40.50.2300">
    <property type="match status" value="2"/>
</dbReference>
<dbReference type="InterPro" id="IPR001789">
    <property type="entry name" value="Sig_transdc_resp-reg_receiver"/>
</dbReference>
<evidence type="ECO:0000256" key="15">
    <source>
        <dbReference type="ARBA" id="ARBA00023136"/>
    </source>
</evidence>
<feature type="domain" description="Histidine kinase" evidence="22">
    <location>
        <begin position="534"/>
        <end position="761"/>
    </location>
</feature>
<keyword evidence="13" id="KW-0902">Two-component regulatory system</keyword>
<dbReference type="PROSITE" id="PS50894">
    <property type="entry name" value="HPT"/>
    <property type="match status" value="1"/>
</dbReference>
<organism evidence="27 28">
    <name type="scientific">Comamonas koreensis</name>
    <dbReference type="NCBI Taxonomy" id="160825"/>
    <lineage>
        <taxon>Bacteria</taxon>
        <taxon>Pseudomonadati</taxon>
        <taxon>Pseudomonadota</taxon>
        <taxon>Betaproteobacteria</taxon>
        <taxon>Burkholderiales</taxon>
        <taxon>Comamonadaceae</taxon>
        <taxon>Comamonas</taxon>
    </lineage>
</organism>
<evidence type="ECO:0000256" key="16">
    <source>
        <dbReference type="ARBA" id="ARBA00058004"/>
    </source>
</evidence>
<keyword evidence="20" id="KW-0175">Coiled coil</keyword>
<dbReference type="PROSITE" id="PS50113">
    <property type="entry name" value="PAC"/>
    <property type="match status" value="3"/>
</dbReference>
<dbReference type="CDD" id="cd00082">
    <property type="entry name" value="HisKA"/>
    <property type="match status" value="1"/>
</dbReference>
<accession>A0AAW4Y0A7</accession>
<dbReference type="SUPFAM" id="SSF52172">
    <property type="entry name" value="CheY-like"/>
    <property type="match status" value="2"/>
</dbReference>
<evidence type="ECO:0000259" key="22">
    <source>
        <dbReference type="PROSITE" id="PS50109"/>
    </source>
</evidence>
<evidence type="ECO:0000256" key="2">
    <source>
        <dbReference type="ARBA" id="ARBA00004651"/>
    </source>
</evidence>
<reference evidence="27 28" key="1">
    <citation type="submission" date="2021-11" db="EMBL/GenBank/DDBJ databases">
        <title>Genome sequence.</title>
        <authorList>
            <person name="Sun Q."/>
        </authorList>
    </citation>
    <scope>NUCLEOTIDE SEQUENCE [LARGE SCALE GENOMIC DNA]</scope>
    <source>
        <strain evidence="27 28">KCTC 12005</strain>
    </source>
</reference>
<evidence type="ECO:0000256" key="8">
    <source>
        <dbReference type="ARBA" id="ARBA00022729"/>
    </source>
</evidence>
<dbReference type="CDD" id="cd17546">
    <property type="entry name" value="REC_hyHK_CKI1_RcsC-like"/>
    <property type="match status" value="2"/>
</dbReference>
<feature type="region of interest" description="Disordered" evidence="21">
    <location>
        <begin position="1198"/>
        <end position="1220"/>
    </location>
</feature>
<evidence type="ECO:0000259" key="25">
    <source>
        <dbReference type="PROSITE" id="PS50113"/>
    </source>
</evidence>
<dbReference type="InterPro" id="IPR036890">
    <property type="entry name" value="HATPase_C_sf"/>
</dbReference>
<dbReference type="InterPro" id="IPR036097">
    <property type="entry name" value="HisK_dim/P_sf"/>
</dbReference>
<dbReference type="InterPro" id="IPR013655">
    <property type="entry name" value="PAS_fold_3"/>
</dbReference>
<feature type="domain" description="PAC" evidence="25">
    <location>
        <begin position="466"/>
        <end position="516"/>
    </location>
</feature>
<keyword evidence="12" id="KW-1133">Transmembrane helix</keyword>
<dbReference type="InterPro" id="IPR001610">
    <property type="entry name" value="PAC"/>
</dbReference>
<dbReference type="Pfam" id="PF08448">
    <property type="entry name" value="PAS_4"/>
    <property type="match status" value="1"/>
</dbReference>
<evidence type="ECO:0000259" key="26">
    <source>
        <dbReference type="PROSITE" id="PS50894"/>
    </source>
</evidence>
<keyword evidence="11" id="KW-0067">ATP-binding</keyword>
<dbReference type="FunFam" id="3.30.565.10:FF:000010">
    <property type="entry name" value="Sensor histidine kinase RcsC"/>
    <property type="match status" value="1"/>
</dbReference>
<name>A0AAW4Y0A7_9BURK</name>
<dbReference type="PANTHER" id="PTHR45339">
    <property type="entry name" value="HYBRID SIGNAL TRANSDUCTION HISTIDINE KINASE J"/>
    <property type="match status" value="1"/>
</dbReference>
<keyword evidence="14" id="KW-0843">Virulence</keyword>
<keyword evidence="7" id="KW-0812">Transmembrane</keyword>
<evidence type="ECO:0000256" key="9">
    <source>
        <dbReference type="ARBA" id="ARBA00022741"/>
    </source>
</evidence>
<keyword evidence="8" id="KW-0732">Signal</keyword>
<evidence type="ECO:0000256" key="6">
    <source>
        <dbReference type="ARBA" id="ARBA00022679"/>
    </source>
</evidence>
<feature type="domain" description="PAC" evidence="25">
    <location>
        <begin position="209"/>
        <end position="265"/>
    </location>
</feature>
<comment type="function">
    <text evidence="16">Member of the two-component regulatory system BvgS/BvgA. Phosphorylates BvgA via a four-step phosphorelay in response to environmental signals.</text>
</comment>
<dbReference type="Gene3D" id="1.10.287.130">
    <property type="match status" value="1"/>
</dbReference>